<dbReference type="AlphaFoldDB" id="A0A250X1R1"/>
<keyword evidence="4" id="KW-1185">Reference proteome</keyword>
<sequence length="337" mass="39426">MPERRKRSPSSSASPPSRRSSAVRDQDGDKDRGRRRHSKGVEAERHSRRDDSPFRDRDSTRGREHKERQRSRSPPCKPGSSHHDEHRERNDRYRDRNTKDRTHIKKEEEDQHDMKQEERYIKEERYVKEEREDERPRGRRDDRDSRNTRHVKQEDFPLPPLPPLPATDKQGGDGDILTAPPKEGPNLGLSGKLAAETNKVEGGVVLKHQPPPDAAKPDKKWRLYVFKDQKMQEEPLYIHRNDHYLFGRDFHVADVVCAHPSISKQHAVLQFRATASKADDQVKVRPYIMDLGTINGTFLNGERIEPERFYELLLKDTMRFGMSTREYLLLHEDAVIN</sequence>
<comment type="caution">
    <text evidence="3">The sequence shown here is derived from an EMBL/GenBank/DDBJ whole genome shotgun (WGS) entry which is preliminary data.</text>
</comment>
<organism evidence="3 4">
    <name type="scientific">Chlamydomonas eustigma</name>
    <dbReference type="NCBI Taxonomy" id="1157962"/>
    <lineage>
        <taxon>Eukaryota</taxon>
        <taxon>Viridiplantae</taxon>
        <taxon>Chlorophyta</taxon>
        <taxon>core chlorophytes</taxon>
        <taxon>Chlorophyceae</taxon>
        <taxon>CS clade</taxon>
        <taxon>Chlamydomonadales</taxon>
        <taxon>Chlamydomonadaceae</taxon>
        <taxon>Chlamydomonas</taxon>
    </lineage>
</organism>
<dbReference type="STRING" id="1157962.A0A250X1R1"/>
<feature type="domain" description="FHA" evidence="2">
    <location>
        <begin position="244"/>
        <end position="304"/>
    </location>
</feature>
<dbReference type="PANTHER" id="PTHR23308">
    <property type="entry name" value="NUCLEAR INHIBITOR OF PROTEIN PHOSPHATASE-1"/>
    <property type="match status" value="1"/>
</dbReference>
<dbReference type="OrthoDB" id="444265at2759"/>
<dbReference type="Gene3D" id="2.60.200.20">
    <property type="match status" value="1"/>
</dbReference>
<protein>
    <recommendedName>
        <fullName evidence="2">FHA domain-containing protein</fullName>
    </recommendedName>
</protein>
<accession>A0A250X1R1</accession>
<dbReference type="InterPro" id="IPR008984">
    <property type="entry name" value="SMAD_FHA_dom_sf"/>
</dbReference>
<dbReference type="PROSITE" id="PS50006">
    <property type="entry name" value="FHA_DOMAIN"/>
    <property type="match status" value="1"/>
</dbReference>
<dbReference type="InterPro" id="IPR050923">
    <property type="entry name" value="Cell_Proc_Reg/RNA_Proc"/>
</dbReference>
<evidence type="ECO:0000313" key="4">
    <source>
        <dbReference type="Proteomes" id="UP000232323"/>
    </source>
</evidence>
<dbReference type="Proteomes" id="UP000232323">
    <property type="component" value="Unassembled WGS sequence"/>
</dbReference>
<feature type="compositionally biased region" description="Low complexity" evidence="1">
    <location>
        <begin position="9"/>
        <end position="20"/>
    </location>
</feature>
<feature type="compositionally biased region" description="Basic and acidic residues" evidence="1">
    <location>
        <begin position="39"/>
        <end position="67"/>
    </location>
</feature>
<dbReference type="SUPFAM" id="SSF49879">
    <property type="entry name" value="SMAD/FHA domain"/>
    <property type="match status" value="1"/>
</dbReference>
<feature type="region of interest" description="Disordered" evidence="1">
    <location>
        <begin position="1"/>
        <end position="190"/>
    </location>
</feature>
<dbReference type="SMART" id="SM00240">
    <property type="entry name" value="FHA"/>
    <property type="match status" value="1"/>
</dbReference>
<dbReference type="Pfam" id="PF00498">
    <property type="entry name" value="FHA"/>
    <property type="match status" value="1"/>
</dbReference>
<dbReference type="InterPro" id="IPR000253">
    <property type="entry name" value="FHA_dom"/>
</dbReference>
<proteinExistence type="predicted"/>
<evidence type="ECO:0000256" key="1">
    <source>
        <dbReference type="SAM" id="MobiDB-lite"/>
    </source>
</evidence>
<evidence type="ECO:0000313" key="3">
    <source>
        <dbReference type="EMBL" id="GAX76670.1"/>
    </source>
</evidence>
<feature type="compositionally biased region" description="Basic and acidic residues" evidence="1">
    <location>
        <begin position="81"/>
        <end position="155"/>
    </location>
</feature>
<reference evidence="3 4" key="1">
    <citation type="submission" date="2017-08" db="EMBL/GenBank/DDBJ databases">
        <title>Acidophilic green algal genome provides insights into adaptation to an acidic environment.</title>
        <authorList>
            <person name="Hirooka S."/>
            <person name="Hirose Y."/>
            <person name="Kanesaki Y."/>
            <person name="Higuchi S."/>
            <person name="Fujiwara T."/>
            <person name="Onuma R."/>
            <person name="Era A."/>
            <person name="Ohbayashi R."/>
            <person name="Uzuka A."/>
            <person name="Nozaki H."/>
            <person name="Yoshikawa H."/>
            <person name="Miyagishima S.Y."/>
        </authorList>
    </citation>
    <scope>NUCLEOTIDE SEQUENCE [LARGE SCALE GENOMIC DNA]</scope>
    <source>
        <strain evidence="3 4">NIES-2499</strain>
    </source>
</reference>
<evidence type="ECO:0000259" key="2">
    <source>
        <dbReference type="PROSITE" id="PS50006"/>
    </source>
</evidence>
<dbReference type="EMBL" id="BEGY01000019">
    <property type="protein sequence ID" value="GAX76670.1"/>
    <property type="molecule type" value="Genomic_DNA"/>
</dbReference>
<gene>
    <name evidence="3" type="ORF">CEUSTIGMA_g4116.t1</name>
</gene>
<name>A0A250X1R1_9CHLO</name>
<feature type="compositionally biased region" description="Basic and acidic residues" evidence="1">
    <location>
        <begin position="22"/>
        <end position="32"/>
    </location>
</feature>